<accession>A0A845AG07</accession>
<keyword evidence="8" id="KW-1185">Reference proteome</keyword>
<evidence type="ECO:0000256" key="1">
    <source>
        <dbReference type="ARBA" id="ARBA00005854"/>
    </source>
</evidence>
<dbReference type="SUPFAM" id="SSF51735">
    <property type="entry name" value="NAD(P)-binding Rossmann-fold domains"/>
    <property type="match status" value="1"/>
</dbReference>
<dbReference type="InterPro" id="IPR036291">
    <property type="entry name" value="NAD(P)-bd_dom_sf"/>
</dbReference>
<dbReference type="InterPro" id="IPR050223">
    <property type="entry name" value="D-isomer_2-hydroxyacid_DH"/>
</dbReference>
<proteinExistence type="inferred from homology"/>
<dbReference type="PANTHER" id="PTHR10996">
    <property type="entry name" value="2-HYDROXYACID DEHYDROGENASE-RELATED"/>
    <property type="match status" value="1"/>
</dbReference>
<evidence type="ECO:0000256" key="4">
    <source>
        <dbReference type="RuleBase" id="RU003719"/>
    </source>
</evidence>
<evidence type="ECO:0000256" key="3">
    <source>
        <dbReference type="ARBA" id="ARBA00023027"/>
    </source>
</evidence>
<dbReference type="OrthoDB" id="9793626at2"/>
<dbReference type="InterPro" id="IPR029753">
    <property type="entry name" value="D-isomer_DH_CS"/>
</dbReference>
<dbReference type="Pfam" id="PF00389">
    <property type="entry name" value="2-Hacid_dh"/>
    <property type="match status" value="1"/>
</dbReference>
<feature type="domain" description="D-isomer specific 2-hydroxyacid dehydrogenase NAD-binding" evidence="6">
    <location>
        <begin position="120"/>
        <end position="298"/>
    </location>
</feature>
<organism evidence="7 8">
    <name type="scientific">Qipengyuania algicida</name>
    <dbReference type="NCBI Taxonomy" id="1836209"/>
    <lineage>
        <taxon>Bacteria</taxon>
        <taxon>Pseudomonadati</taxon>
        <taxon>Pseudomonadota</taxon>
        <taxon>Alphaproteobacteria</taxon>
        <taxon>Sphingomonadales</taxon>
        <taxon>Erythrobacteraceae</taxon>
        <taxon>Qipengyuania</taxon>
    </lineage>
</organism>
<dbReference type="GO" id="GO:0051287">
    <property type="term" value="F:NAD binding"/>
    <property type="evidence" value="ECO:0007669"/>
    <property type="project" value="InterPro"/>
</dbReference>
<evidence type="ECO:0000259" key="5">
    <source>
        <dbReference type="Pfam" id="PF00389"/>
    </source>
</evidence>
<dbReference type="CDD" id="cd05301">
    <property type="entry name" value="GDH"/>
    <property type="match status" value="1"/>
</dbReference>
<evidence type="ECO:0000313" key="8">
    <source>
        <dbReference type="Proteomes" id="UP000439780"/>
    </source>
</evidence>
<comment type="caution">
    <text evidence="7">The sequence shown here is derived from an EMBL/GenBank/DDBJ whole genome shotgun (WGS) entry which is preliminary data.</text>
</comment>
<dbReference type="Gene3D" id="3.40.50.720">
    <property type="entry name" value="NAD(P)-binding Rossmann-like Domain"/>
    <property type="match status" value="2"/>
</dbReference>
<evidence type="ECO:0000256" key="2">
    <source>
        <dbReference type="ARBA" id="ARBA00023002"/>
    </source>
</evidence>
<dbReference type="AlphaFoldDB" id="A0A845AG07"/>
<dbReference type="PROSITE" id="PS00670">
    <property type="entry name" value="D_2_HYDROXYACID_DH_2"/>
    <property type="match status" value="1"/>
</dbReference>
<dbReference type="EMBL" id="WTYA01000004">
    <property type="protein sequence ID" value="MXP28574.1"/>
    <property type="molecule type" value="Genomic_DNA"/>
</dbReference>
<dbReference type="GO" id="GO:0005829">
    <property type="term" value="C:cytosol"/>
    <property type="evidence" value="ECO:0007669"/>
    <property type="project" value="TreeGrafter"/>
</dbReference>
<dbReference type="PROSITE" id="PS00671">
    <property type="entry name" value="D_2_HYDROXYACID_DH_3"/>
    <property type="match status" value="1"/>
</dbReference>
<dbReference type="GO" id="GO:0016618">
    <property type="term" value="F:hydroxypyruvate reductase [NAD(P)H] activity"/>
    <property type="evidence" value="ECO:0007669"/>
    <property type="project" value="TreeGrafter"/>
</dbReference>
<name>A0A845AG07_9SPHN</name>
<gene>
    <name evidence="7" type="ORF">GRI58_07035</name>
</gene>
<evidence type="ECO:0000313" key="7">
    <source>
        <dbReference type="EMBL" id="MXP28574.1"/>
    </source>
</evidence>
<evidence type="ECO:0000259" key="6">
    <source>
        <dbReference type="Pfam" id="PF02826"/>
    </source>
</evidence>
<dbReference type="Pfam" id="PF02826">
    <property type="entry name" value="2-Hacid_dh_C"/>
    <property type="match status" value="1"/>
</dbReference>
<dbReference type="PANTHER" id="PTHR10996:SF283">
    <property type="entry name" value="GLYOXYLATE_HYDROXYPYRUVATE REDUCTASE B"/>
    <property type="match status" value="1"/>
</dbReference>
<dbReference type="GO" id="GO:0030267">
    <property type="term" value="F:glyoxylate reductase (NADPH) activity"/>
    <property type="evidence" value="ECO:0007669"/>
    <property type="project" value="TreeGrafter"/>
</dbReference>
<dbReference type="FunFam" id="3.40.50.720:FF:000203">
    <property type="entry name" value="D-3-phosphoglycerate dehydrogenase (SerA)"/>
    <property type="match status" value="1"/>
</dbReference>
<dbReference type="Proteomes" id="UP000439780">
    <property type="component" value="Unassembled WGS sequence"/>
</dbReference>
<keyword evidence="2 4" id="KW-0560">Oxidoreductase</keyword>
<reference evidence="7 8" key="1">
    <citation type="submission" date="2019-12" db="EMBL/GenBank/DDBJ databases">
        <title>Genomic-based taxomic classification of the family Erythrobacteraceae.</title>
        <authorList>
            <person name="Xu L."/>
        </authorList>
    </citation>
    <scope>NUCLEOTIDE SEQUENCE [LARGE SCALE GENOMIC DNA]</scope>
    <source>
        <strain evidence="7 8">KEMB 9005-328</strain>
    </source>
</reference>
<sequence length="334" mass="36372">MPALGKPLGHTPRVIVTRHLMPEVELRMAELFHAELNTFDEPFSRETLIDAISRCDVLVPTVTDRIDADLLDRAGPDLKLIANFGAGTDHIDLAAAAARKIIVTNTPGVFTDDTADIAMQMIIGIPRRVREGVALVRRGEWGGWAPSELLGRKLSGKILGIVGMGRIGQAVAYRARAFGLRIAYHNRKPLPEALENMLDARYVPSLDELLGQADILSLHCPASPQTRHMIDARRIELMREGACLINTARGDLVDQDAMIAALEAGRLAGAGLDVYPDEPNVDPRLLAIPNVMTLPHIGSATREGREESGMKVIANIRIWADGHRPPDQVLTGLS</sequence>
<comment type="similarity">
    <text evidence="1 4">Belongs to the D-isomer specific 2-hydroxyacid dehydrogenase family.</text>
</comment>
<dbReference type="InterPro" id="IPR006139">
    <property type="entry name" value="D-isomer_2_OHA_DH_cat_dom"/>
</dbReference>
<feature type="domain" description="D-isomer specific 2-hydroxyacid dehydrogenase catalytic" evidence="5">
    <location>
        <begin position="28"/>
        <end position="329"/>
    </location>
</feature>
<keyword evidence="3" id="KW-0520">NAD</keyword>
<protein>
    <submittedName>
        <fullName evidence="7">D-glycerate dehydrogenase</fullName>
    </submittedName>
</protein>
<dbReference type="SUPFAM" id="SSF52283">
    <property type="entry name" value="Formate/glycerate dehydrogenase catalytic domain-like"/>
    <property type="match status" value="1"/>
</dbReference>
<dbReference type="RefSeq" id="WP_160752866.1">
    <property type="nucleotide sequence ID" value="NZ_WTYA01000004.1"/>
</dbReference>
<dbReference type="InterPro" id="IPR006140">
    <property type="entry name" value="D-isomer_DH_NAD-bd"/>
</dbReference>